<dbReference type="EMBL" id="JAKZEU010000006">
    <property type="protein sequence ID" value="MCQ0971860.1"/>
    <property type="molecule type" value="Genomic_DNA"/>
</dbReference>
<evidence type="ECO:0000313" key="2">
    <source>
        <dbReference type="Proteomes" id="UP001203945"/>
    </source>
</evidence>
<name>A0ABT1MU60_9RHOB</name>
<dbReference type="Proteomes" id="UP001203945">
    <property type="component" value="Unassembled WGS sequence"/>
</dbReference>
<comment type="caution">
    <text evidence="1">The sequence shown here is derived from an EMBL/GenBank/DDBJ whole genome shotgun (WGS) entry which is preliminary data.</text>
</comment>
<evidence type="ECO:0000313" key="1">
    <source>
        <dbReference type="EMBL" id="MCQ0971860.1"/>
    </source>
</evidence>
<organism evidence="1 2">
    <name type="scientific">Paracoccus albicereus</name>
    <dbReference type="NCBI Taxonomy" id="2922394"/>
    <lineage>
        <taxon>Bacteria</taxon>
        <taxon>Pseudomonadati</taxon>
        <taxon>Pseudomonadota</taxon>
        <taxon>Alphaproteobacteria</taxon>
        <taxon>Rhodobacterales</taxon>
        <taxon>Paracoccaceae</taxon>
        <taxon>Paracoccus</taxon>
    </lineage>
</organism>
<dbReference type="RefSeq" id="WP_255330866.1">
    <property type="nucleotide sequence ID" value="NZ_JAKZEU010000006.1"/>
</dbReference>
<sequence length="45" mass="4998">MRILKLLLVLVILTAIGLVGYAYLGDMDADPQETRNPVQLEGLRD</sequence>
<gene>
    <name evidence="1" type="ORF">MLD63_15670</name>
</gene>
<proteinExistence type="predicted"/>
<protein>
    <submittedName>
        <fullName evidence="1">Uncharacterized protein</fullName>
    </submittedName>
</protein>
<accession>A0ABT1MU60</accession>
<reference evidence="1 2" key="1">
    <citation type="submission" date="2022-03" db="EMBL/GenBank/DDBJ databases">
        <authorList>
            <person name="He Y."/>
        </authorList>
    </citation>
    <scope>NUCLEOTIDE SEQUENCE [LARGE SCALE GENOMIC DNA]</scope>
    <source>
        <strain evidence="1 2">TK19116</strain>
    </source>
</reference>
<keyword evidence="2" id="KW-1185">Reference proteome</keyword>